<dbReference type="SUPFAM" id="SSF51905">
    <property type="entry name" value="FAD/NAD(P)-binding domain"/>
    <property type="match status" value="1"/>
</dbReference>
<evidence type="ECO:0000256" key="1">
    <source>
        <dbReference type="ARBA" id="ARBA00005272"/>
    </source>
</evidence>
<keyword evidence="4" id="KW-0560">Oxidoreductase</keyword>
<evidence type="ECO:0000256" key="4">
    <source>
        <dbReference type="ARBA" id="ARBA00023002"/>
    </source>
</evidence>
<feature type="domain" description="FAD/NAD(P)-binding" evidence="7">
    <location>
        <begin position="60"/>
        <end position="243"/>
    </location>
</feature>
<dbReference type="OrthoDB" id="3244603at2759"/>
<dbReference type="GO" id="GO:0005739">
    <property type="term" value="C:mitochondrion"/>
    <property type="evidence" value="ECO:0007669"/>
    <property type="project" value="UniProtKB-ARBA"/>
</dbReference>
<evidence type="ECO:0000256" key="5">
    <source>
        <dbReference type="ARBA" id="ARBA00023027"/>
    </source>
</evidence>
<evidence type="ECO:0008006" key="11">
    <source>
        <dbReference type="Google" id="ProtNLM"/>
    </source>
</evidence>
<reference evidence="9" key="1">
    <citation type="submission" date="2021-02" db="EMBL/GenBank/DDBJ databases">
        <authorList>
            <person name="Dougan E. K."/>
            <person name="Rhodes N."/>
            <person name="Thang M."/>
            <person name="Chan C."/>
        </authorList>
    </citation>
    <scope>NUCLEOTIDE SEQUENCE</scope>
</reference>
<feature type="chain" id="PRO_5032757183" description="FAD/NAD(P)-binding domain-containing protein" evidence="6">
    <location>
        <begin position="22"/>
        <end position="367"/>
    </location>
</feature>
<dbReference type="PANTHER" id="PTHR43706:SF50">
    <property type="entry name" value="NADH DEHYDROGENASE (UBIQUINONE)-RELATED"/>
    <property type="match status" value="1"/>
</dbReference>
<comment type="similarity">
    <text evidence="1">Belongs to the NADH dehydrogenase family.</text>
</comment>
<dbReference type="Gene3D" id="3.50.50.100">
    <property type="match status" value="1"/>
</dbReference>
<dbReference type="InterPro" id="IPR023753">
    <property type="entry name" value="FAD/NAD-binding_dom"/>
</dbReference>
<dbReference type="AlphaFoldDB" id="A0A812SJN6"/>
<evidence type="ECO:0000259" key="8">
    <source>
        <dbReference type="Pfam" id="PF22366"/>
    </source>
</evidence>
<evidence type="ECO:0000259" key="7">
    <source>
        <dbReference type="Pfam" id="PF07992"/>
    </source>
</evidence>
<dbReference type="InterPro" id="IPR054585">
    <property type="entry name" value="NDH2-like_C"/>
</dbReference>
<keyword evidence="2" id="KW-0285">Flavoprotein</keyword>
<keyword evidence="6" id="KW-0732">Signal</keyword>
<keyword evidence="10" id="KW-1185">Reference proteome</keyword>
<dbReference type="Pfam" id="PF07992">
    <property type="entry name" value="Pyr_redox_2"/>
    <property type="match status" value="1"/>
</dbReference>
<evidence type="ECO:0000313" key="9">
    <source>
        <dbReference type="EMBL" id="CAE7477015.1"/>
    </source>
</evidence>
<dbReference type="InterPro" id="IPR036188">
    <property type="entry name" value="FAD/NAD-bd_sf"/>
</dbReference>
<evidence type="ECO:0000256" key="2">
    <source>
        <dbReference type="ARBA" id="ARBA00022630"/>
    </source>
</evidence>
<feature type="signal peptide" evidence="6">
    <location>
        <begin position="1"/>
        <end position="21"/>
    </location>
</feature>
<comment type="caution">
    <text evidence="9">The sequence shown here is derived from an EMBL/GenBank/DDBJ whole genome shotgun (WGS) entry which is preliminary data.</text>
</comment>
<organism evidence="9 10">
    <name type="scientific">Symbiodinium natans</name>
    <dbReference type="NCBI Taxonomy" id="878477"/>
    <lineage>
        <taxon>Eukaryota</taxon>
        <taxon>Sar</taxon>
        <taxon>Alveolata</taxon>
        <taxon>Dinophyceae</taxon>
        <taxon>Suessiales</taxon>
        <taxon>Symbiodiniaceae</taxon>
        <taxon>Symbiodinium</taxon>
    </lineage>
</organism>
<dbReference type="Proteomes" id="UP000604046">
    <property type="component" value="Unassembled WGS sequence"/>
</dbReference>
<evidence type="ECO:0000256" key="6">
    <source>
        <dbReference type="SAM" id="SignalP"/>
    </source>
</evidence>
<evidence type="ECO:0000256" key="3">
    <source>
        <dbReference type="ARBA" id="ARBA00022827"/>
    </source>
</evidence>
<evidence type="ECO:0000313" key="10">
    <source>
        <dbReference type="Proteomes" id="UP000604046"/>
    </source>
</evidence>
<name>A0A812SJN6_9DINO</name>
<feature type="domain" description="External alternative NADH-ubiquinone oxidoreductase-like C-terminal" evidence="8">
    <location>
        <begin position="318"/>
        <end position="355"/>
    </location>
</feature>
<dbReference type="Pfam" id="PF22366">
    <property type="entry name" value="NDH2_C"/>
    <property type="match status" value="1"/>
</dbReference>
<dbReference type="GO" id="GO:0003954">
    <property type="term" value="F:NADH dehydrogenase activity"/>
    <property type="evidence" value="ECO:0007669"/>
    <property type="project" value="InterPro"/>
</dbReference>
<dbReference type="EMBL" id="CAJNDS010002443">
    <property type="protein sequence ID" value="CAE7477015.1"/>
    <property type="molecule type" value="Genomic_DNA"/>
</dbReference>
<dbReference type="InterPro" id="IPR045024">
    <property type="entry name" value="NDH-2"/>
</dbReference>
<sequence>MALRAYLIQAVFRALLTVLSPSQEMLDIIETAEVANASGDLKTAGSSEICDVKSAGKRCTGVDSEWASVKRLLNFVVVGGGPTGVEFCGELSDFIKQDVKRRYPKIAEHFQVTLVEALPGLLTMFHKSVGNYVQMHLASQGVDVKLNAMVKEVEEEKVHLKTKDGVIDMDYGILVWVAGVGMRPFTRSVCEKIGKENGQTDRRGLLVDECLRVKGTKPGEVFAIGDCAVSGKPPTAQVAYQQGKYLGRMFRLGKEHLIADPEAPAFKYCHQGTMAYIGDSQGAAEIDPNAFFKLGRSSVTDHMWWRSLYGDTDQLRVMGPAGFAIWRSTYFSKLFSSRNRWSVASDWLRTGMFGRPASSSAQGTYTA</sequence>
<dbReference type="PANTHER" id="PTHR43706">
    <property type="entry name" value="NADH DEHYDROGENASE"/>
    <property type="match status" value="1"/>
</dbReference>
<accession>A0A812SJN6</accession>
<protein>
    <recommendedName>
        <fullName evidence="11">FAD/NAD(P)-binding domain-containing protein</fullName>
    </recommendedName>
</protein>
<gene>
    <name evidence="9" type="ORF">SNAT2548_LOCUS26793</name>
</gene>
<proteinExistence type="inferred from homology"/>
<keyword evidence="5" id="KW-0520">NAD</keyword>
<keyword evidence="3" id="KW-0274">FAD</keyword>